<sequence length="83" mass="9635">MEKIDTHRIGELRDFQQLLSSVETDHQLILDDHDIDEFAVVSLEDFYRHGQQLVARELNRIADQARHGEPKSLAEVRAELLGR</sequence>
<evidence type="ECO:0000313" key="2">
    <source>
        <dbReference type="Proteomes" id="UP000051790"/>
    </source>
</evidence>
<reference evidence="1 2" key="1">
    <citation type="journal article" date="2015" name="Genome Announc.">
        <title>Expanding the biotechnology potential of lactobacilli through comparative genomics of 213 strains and associated genera.</title>
        <authorList>
            <person name="Sun Z."/>
            <person name="Harris H.M."/>
            <person name="McCann A."/>
            <person name="Guo C."/>
            <person name="Argimon S."/>
            <person name="Zhang W."/>
            <person name="Yang X."/>
            <person name="Jeffery I.B."/>
            <person name="Cooney J.C."/>
            <person name="Kagawa T.F."/>
            <person name="Liu W."/>
            <person name="Song Y."/>
            <person name="Salvetti E."/>
            <person name="Wrobel A."/>
            <person name="Rasinkangas P."/>
            <person name="Parkhill J."/>
            <person name="Rea M.C."/>
            <person name="O'Sullivan O."/>
            <person name="Ritari J."/>
            <person name="Douillard F.P."/>
            <person name="Paul Ross R."/>
            <person name="Yang R."/>
            <person name="Briner A.E."/>
            <person name="Felis G.E."/>
            <person name="de Vos W.M."/>
            <person name="Barrangou R."/>
            <person name="Klaenhammer T.R."/>
            <person name="Caufield P.W."/>
            <person name="Cui Y."/>
            <person name="Zhang H."/>
            <person name="O'Toole P.W."/>
        </authorList>
    </citation>
    <scope>NUCLEOTIDE SEQUENCE [LARGE SCALE GENOMIC DNA]</scope>
    <source>
        <strain evidence="1 2">DSM 13343</strain>
    </source>
</reference>
<dbReference type="Proteomes" id="UP000051790">
    <property type="component" value="Unassembled WGS sequence"/>
</dbReference>
<dbReference type="AlphaFoldDB" id="A0A0R1RH77"/>
<accession>A0A0R1RH77</accession>
<proteinExistence type="predicted"/>
<dbReference type="OrthoDB" id="9925718at2"/>
<dbReference type="RefSeq" id="WP_054719572.1">
    <property type="nucleotide sequence ID" value="NZ_AZEU01000028.1"/>
</dbReference>
<gene>
    <name evidence="1" type="ORF">FD01_GL002050</name>
</gene>
<dbReference type="PATRIC" id="fig|1423769.4.peg.2202"/>
<evidence type="ECO:0008006" key="3">
    <source>
        <dbReference type="Google" id="ProtNLM"/>
    </source>
</evidence>
<comment type="caution">
    <text evidence="1">The sequence shown here is derived from an EMBL/GenBank/DDBJ whole genome shotgun (WGS) entry which is preliminary data.</text>
</comment>
<dbReference type="EMBL" id="AZEU01000028">
    <property type="protein sequence ID" value="KRL52760.1"/>
    <property type="molecule type" value="Genomic_DNA"/>
</dbReference>
<name>A0A0R1RH77_9LACO</name>
<keyword evidence="2" id="KW-1185">Reference proteome</keyword>
<protein>
    <recommendedName>
        <fullName evidence="3">Prevent-host-death family protein</fullName>
    </recommendedName>
</protein>
<evidence type="ECO:0000313" key="1">
    <source>
        <dbReference type="EMBL" id="KRL52760.1"/>
    </source>
</evidence>
<organism evidence="1 2">
    <name type="scientific">Lacticaseibacillus manihotivorans DSM 13343 = JCM 12514</name>
    <dbReference type="NCBI Taxonomy" id="1423769"/>
    <lineage>
        <taxon>Bacteria</taxon>
        <taxon>Bacillati</taxon>
        <taxon>Bacillota</taxon>
        <taxon>Bacilli</taxon>
        <taxon>Lactobacillales</taxon>
        <taxon>Lactobacillaceae</taxon>
        <taxon>Lacticaseibacillus</taxon>
    </lineage>
</organism>